<comment type="caution">
    <text evidence="1">The sequence shown here is derived from an EMBL/GenBank/DDBJ whole genome shotgun (WGS) entry which is preliminary data.</text>
</comment>
<reference evidence="1" key="1">
    <citation type="journal article" date="2014" name="Front. Microbiol.">
        <title>High frequency of phylogenetically diverse reductive dehalogenase-homologous genes in deep subseafloor sedimentary metagenomes.</title>
        <authorList>
            <person name="Kawai M."/>
            <person name="Futagami T."/>
            <person name="Toyoda A."/>
            <person name="Takaki Y."/>
            <person name="Nishi S."/>
            <person name="Hori S."/>
            <person name="Arai W."/>
            <person name="Tsubouchi T."/>
            <person name="Morono Y."/>
            <person name="Uchiyama I."/>
            <person name="Ito T."/>
            <person name="Fujiyama A."/>
            <person name="Inagaki F."/>
            <person name="Takami H."/>
        </authorList>
    </citation>
    <scope>NUCLEOTIDE SEQUENCE</scope>
    <source>
        <strain evidence="1">Expedition CK06-06</strain>
    </source>
</reference>
<sequence length="150" mass="17649">IITDGEPWHRKLDEIRILDRLISETREYVEIDRNAYVEGVVSDHTSPDCTDRDKAQFLQLADLLLGSIIHSCFRDLEHGNKKEKMIRPVREMLEKRRRGAGFRYSGHYRSFSLSFAAIEMGQWKFEQVDTKEIIYEDNQLKLFDLNEGAK</sequence>
<accession>X1MYD3</accession>
<dbReference type="AlphaFoldDB" id="X1MYD3"/>
<protein>
    <submittedName>
        <fullName evidence="1">Uncharacterized protein</fullName>
    </submittedName>
</protein>
<dbReference type="EMBL" id="BARV01006333">
    <property type="protein sequence ID" value="GAI11379.1"/>
    <property type="molecule type" value="Genomic_DNA"/>
</dbReference>
<evidence type="ECO:0000313" key="1">
    <source>
        <dbReference type="EMBL" id="GAI11379.1"/>
    </source>
</evidence>
<name>X1MYD3_9ZZZZ</name>
<proteinExistence type="predicted"/>
<organism evidence="1">
    <name type="scientific">marine sediment metagenome</name>
    <dbReference type="NCBI Taxonomy" id="412755"/>
    <lineage>
        <taxon>unclassified sequences</taxon>
        <taxon>metagenomes</taxon>
        <taxon>ecological metagenomes</taxon>
    </lineage>
</organism>
<gene>
    <name evidence="1" type="ORF">S06H3_12968</name>
</gene>
<feature type="non-terminal residue" evidence="1">
    <location>
        <position position="1"/>
    </location>
</feature>